<name>A0ABS0J4A1_9BACT</name>
<dbReference type="SUPFAM" id="SSF46548">
    <property type="entry name" value="alpha-helical ferredoxin"/>
    <property type="match status" value="1"/>
</dbReference>
<protein>
    <recommendedName>
        <fullName evidence="1">Dihydroprymidine dehydrogenase domain-containing protein</fullName>
    </recommendedName>
</protein>
<dbReference type="RefSeq" id="WP_196609255.1">
    <property type="nucleotide sequence ID" value="NZ_VRYY01000254.1"/>
</dbReference>
<comment type="caution">
    <text evidence="2">The sequence shown here is derived from an EMBL/GenBank/DDBJ whole genome shotgun (WGS) entry which is preliminary data.</text>
</comment>
<evidence type="ECO:0000313" key="3">
    <source>
        <dbReference type="Proteomes" id="UP001194469"/>
    </source>
</evidence>
<dbReference type="InterPro" id="IPR009051">
    <property type="entry name" value="Helical_ferredxn"/>
</dbReference>
<reference evidence="2 3" key="1">
    <citation type="submission" date="2019-08" db="EMBL/GenBank/DDBJ databases">
        <authorList>
            <person name="Luo N."/>
        </authorList>
    </citation>
    <scope>NUCLEOTIDE SEQUENCE [LARGE SCALE GENOMIC DNA]</scope>
    <source>
        <strain evidence="2 3">NCIMB 9442</strain>
    </source>
</reference>
<dbReference type="InterPro" id="IPR028261">
    <property type="entry name" value="DPD_II"/>
</dbReference>
<accession>A0ABS0J4A1</accession>
<proteinExistence type="predicted"/>
<evidence type="ECO:0000313" key="2">
    <source>
        <dbReference type="EMBL" id="MBG3877267.1"/>
    </source>
</evidence>
<dbReference type="EMBL" id="VRYY01000254">
    <property type="protein sequence ID" value="MBG3877267.1"/>
    <property type="molecule type" value="Genomic_DNA"/>
</dbReference>
<dbReference type="Proteomes" id="UP001194469">
    <property type="component" value="Unassembled WGS sequence"/>
</dbReference>
<dbReference type="Gene3D" id="1.10.1060.10">
    <property type="entry name" value="Alpha-helical ferredoxin"/>
    <property type="match status" value="1"/>
</dbReference>
<evidence type="ECO:0000259" key="1">
    <source>
        <dbReference type="Pfam" id="PF14691"/>
    </source>
</evidence>
<feature type="domain" description="Dihydroprymidine dehydrogenase" evidence="1">
    <location>
        <begin position="11"/>
        <end position="57"/>
    </location>
</feature>
<dbReference type="Pfam" id="PF14691">
    <property type="entry name" value="Fer4_20"/>
    <property type="match status" value="1"/>
</dbReference>
<sequence>MDQTSLRDWESRCIQEEPPRCQAACPLHVDARAFLGHAAQGRWREARGVLERTMPLP</sequence>
<feature type="non-terminal residue" evidence="2">
    <location>
        <position position="57"/>
    </location>
</feature>
<gene>
    <name evidence="2" type="ORF">FVW20_09620</name>
</gene>
<keyword evidence="3" id="KW-1185">Reference proteome</keyword>
<organism evidence="2 3">
    <name type="scientific">Nitratidesulfovibrio oxamicus</name>
    <dbReference type="NCBI Taxonomy" id="32016"/>
    <lineage>
        <taxon>Bacteria</taxon>
        <taxon>Pseudomonadati</taxon>
        <taxon>Thermodesulfobacteriota</taxon>
        <taxon>Desulfovibrionia</taxon>
        <taxon>Desulfovibrionales</taxon>
        <taxon>Desulfovibrionaceae</taxon>
        <taxon>Nitratidesulfovibrio</taxon>
    </lineage>
</organism>